<dbReference type="InterPro" id="IPR008538">
    <property type="entry name" value="Uma2"/>
</dbReference>
<organism evidence="3">
    <name type="scientific">Caldilineaceae bacterium SB0662_bin_9</name>
    <dbReference type="NCBI Taxonomy" id="2605258"/>
    <lineage>
        <taxon>Bacteria</taxon>
        <taxon>Bacillati</taxon>
        <taxon>Chloroflexota</taxon>
        <taxon>Caldilineae</taxon>
        <taxon>Caldilineales</taxon>
        <taxon>Caldilineaceae</taxon>
    </lineage>
</organism>
<comment type="caution">
    <text evidence="3">The sequence shown here is derived from an EMBL/GenBank/DDBJ whole genome shotgun (WGS) entry which is preliminary data.</text>
</comment>
<name>A0A6B1DWB1_9CHLR</name>
<sequence>MNTVVQERTRTLPNGHMPELHPDAEPTMTRAAREERIAWRREHLAEWRRGLENLGHFDPEFIYDITHEYDYEWTTDPDYGAEGVRLLEFDEDGVVSPLEKRARKLQERMADAAADALTHADLDADYELEVRFRTDTIEHANRTTGESHPVRKGVRPDLLVLTMLSERERERFMPKGILRLDLGAPVPPLVLEVLSRGWAGRDLDYKRVLYEAAGVGEYLVYDLGGKRWEDSPQELLMYRLTDGAYHRVEPEPQRSTANSDVFWSNVFDTYIRFLPDTREISAEVQRLPEENRPPPRFQWWDARQDRWRDRETDREHEREAERERYDRKLEETRTASLREGEIRTVIAALREFLGEVVAPADLDRIETIWHRDGPPTDALQRVRDVLRTPNQWRSLLLPGEFDDNGPNRSPTPSDPKPPKGR</sequence>
<dbReference type="CDD" id="cd06260">
    <property type="entry name" value="DUF820-like"/>
    <property type="match status" value="1"/>
</dbReference>
<feature type="region of interest" description="Disordered" evidence="1">
    <location>
        <begin position="1"/>
        <end position="29"/>
    </location>
</feature>
<dbReference type="AlphaFoldDB" id="A0A6B1DWB1"/>
<dbReference type="InterPro" id="IPR012296">
    <property type="entry name" value="Nuclease_put_TT1808"/>
</dbReference>
<dbReference type="InterPro" id="IPR011335">
    <property type="entry name" value="Restrct_endonuc-II-like"/>
</dbReference>
<evidence type="ECO:0000313" key="3">
    <source>
        <dbReference type="EMBL" id="MYD91267.1"/>
    </source>
</evidence>
<protein>
    <recommendedName>
        <fullName evidence="2">Putative restriction endonuclease domain-containing protein</fullName>
    </recommendedName>
</protein>
<dbReference type="Pfam" id="PF05685">
    <property type="entry name" value="Uma2"/>
    <property type="match status" value="1"/>
</dbReference>
<gene>
    <name evidence="3" type="ORF">F4Y08_13175</name>
</gene>
<reference evidence="3" key="1">
    <citation type="submission" date="2019-09" db="EMBL/GenBank/DDBJ databases">
        <title>Characterisation of the sponge microbiome using genome-centric metagenomics.</title>
        <authorList>
            <person name="Engelberts J.P."/>
            <person name="Robbins S.J."/>
            <person name="De Goeij J.M."/>
            <person name="Aranda M."/>
            <person name="Bell S.C."/>
            <person name="Webster N.S."/>
        </authorList>
    </citation>
    <scope>NUCLEOTIDE SEQUENCE</scope>
    <source>
        <strain evidence="3">SB0662_bin_9</strain>
    </source>
</reference>
<feature type="region of interest" description="Disordered" evidence="1">
    <location>
        <begin position="394"/>
        <end position="421"/>
    </location>
</feature>
<proteinExistence type="predicted"/>
<dbReference type="Gene3D" id="3.90.1570.10">
    <property type="entry name" value="tt1808, chain A"/>
    <property type="match status" value="1"/>
</dbReference>
<evidence type="ECO:0000256" key="1">
    <source>
        <dbReference type="SAM" id="MobiDB-lite"/>
    </source>
</evidence>
<dbReference type="SUPFAM" id="SSF52980">
    <property type="entry name" value="Restriction endonuclease-like"/>
    <property type="match status" value="1"/>
</dbReference>
<accession>A0A6B1DWB1</accession>
<feature type="domain" description="Putative restriction endonuclease" evidence="2">
    <location>
        <begin position="96"/>
        <end position="259"/>
    </location>
</feature>
<dbReference type="EMBL" id="VXPY01000094">
    <property type="protein sequence ID" value="MYD91267.1"/>
    <property type="molecule type" value="Genomic_DNA"/>
</dbReference>
<evidence type="ECO:0000259" key="2">
    <source>
        <dbReference type="Pfam" id="PF05685"/>
    </source>
</evidence>